<dbReference type="EMBL" id="JBHSGI010000002">
    <property type="protein sequence ID" value="MFC4667048.1"/>
    <property type="molecule type" value="Genomic_DNA"/>
</dbReference>
<organism evidence="1 2">
    <name type="scientific">Seohaeicola nanhaiensis</name>
    <dbReference type="NCBI Taxonomy" id="1387282"/>
    <lineage>
        <taxon>Bacteria</taxon>
        <taxon>Pseudomonadati</taxon>
        <taxon>Pseudomonadota</taxon>
        <taxon>Alphaproteobacteria</taxon>
        <taxon>Rhodobacterales</taxon>
        <taxon>Roseobacteraceae</taxon>
        <taxon>Seohaeicola</taxon>
    </lineage>
</organism>
<dbReference type="PANTHER" id="PTHR41260:SF1">
    <property type="entry name" value="PROTEIN ECSC"/>
    <property type="match status" value="1"/>
</dbReference>
<sequence>MDDVVMVGPVDVDAELDRLAARYRKAGGIGVQMLSAVGGRAEGLLDKLPTGIRDRLGDATSYALTLAMRGAQKSRGAVKDQQPWVNTAVATAMGAAGGFGGLPSALVELPATTAVLMRAIQGVAAQHGFNPDEESVQFDCIRVFAAAGPLSNDDGGDLAFFTLRLTLTGGAMQKLIATVAPKLAVALGHKLAAQAVPVLGALAGASANYVYTRYYQEIAHVHFGMRRLAIDADIPHEQLVTKLQQKMKAPSVKRA</sequence>
<dbReference type="Proteomes" id="UP001595973">
    <property type="component" value="Unassembled WGS sequence"/>
</dbReference>
<dbReference type="InterPro" id="IPR024787">
    <property type="entry name" value="EcsC"/>
</dbReference>
<dbReference type="PANTHER" id="PTHR41260">
    <property type="entry name" value="PROTEIN ECSC"/>
    <property type="match status" value="1"/>
</dbReference>
<comment type="caution">
    <text evidence="1">The sequence shown here is derived from an EMBL/GenBank/DDBJ whole genome shotgun (WGS) entry which is preliminary data.</text>
</comment>
<dbReference type="Pfam" id="PF12787">
    <property type="entry name" value="EcsC"/>
    <property type="match status" value="1"/>
</dbReference>
<dbReference type="RefSeq" id="WP_380714927.1">
    <property type="nucleotide sequence ID" value="NZ_JBHSGI010000002.1"/>
</dbReference>
<name>A0ABV9KAN4_9RHOB</name>
<accession>A0ABV9KAN4</accession>
<keyword evidence="2" id="KW-1185">Reference proteome</keyword>
<gene>
    <name evidence="1" type="ORF">ACFO5X_00655</name>
</gene>
<evidence type="ECO:0000313" key="1">
    <source>
        <dbReference type="EMBL" id="MFC4667048.1"/>
    </source>
</evidence>
<proteinExistence type="predicted"/>
<protein>
    <submittedName>
        <fullName evidence="1">EcsC family protein</fullName>
    </submittedName>
</protein>
<reference evidence="2" key="1">
    <citation type="journal article" date="2019" name="Int. J. Syst. Evol. Microbiol.">
        <title>The Global Catalogue of Microorganisms (GCM) 10K type strain sequencing project: providing services to taxonomists for standard genome sequencing and annotation.</title>
        <authorList>
            <consortium name="The Broad Institute Genomics Platform"/>
            <consortium name="The Broad Institute Genome Sequencing Center for Infectious Disease"/>
            <person name="Wu L."/>
            <person name="Ma J."/>
        </authorList>
    </citation>
    <scope>NUCLEOTIDE SEQUENCE [LARGE SCALE GENOMIC DNA]</scope>
    <source>
        <strain evidence="2">CGMCC 4.7283</strain>
    </source>
</reference>
<evidence type="ECO:0000313" key="2">
    <source>
        <dbReference type="Proteomes" id="UP001595973"/>
    </source>
</evidence>